<organism evidence="2 3">
    <name type="scientific">Pseudoalteromonas luteoviolacea NCIMB 1942</name>
    <dbReference type="NCBI Taxonomy" id="1365253"/>
    <lineage>
        <taxon>Bacteria</taxon>
        <taxon>Pseudomonadati</taxon>
        <taxon>Pseudomonadota</taxon>
        <taxon>Gammaproteobacteria</taxon>
        <taxon>Alteromonadales</taxon>
        <taxon>Pseudoalteromonadaceae</taxon>
        <taxon>Pseudoalteromonas</taxon>
    </lineage>
</organism>
<gene>
    <name evidence="2" type="ORF">N482_06695</name>
</gene>
<dbReference type="EMBL" id="AUXT01000134">
    <property type="protein sequence ID" value="KZN49222.1"/>
    <property type="molecule type" value="Genomic_DNA"/>
</dbReference>
<dbReference type="RefSeq" id="WP_063376383.1">
    <property type="nucleotide sequence ID" value="NZ_AUXT01000134.1"/>
</dbReference>
<feature type="chain" id="PRO_5007829468" description="PpiC domain-containing protein" evidence="1">
    <location>
        <begin position="19"/>
        <end position="397"/>
    </location>
</feature>
<evidence type="ECO:0000313" key="2">
    <source>
        <dbReference type="EMBL" id="KZN49222.1"/>
    </source>
</evidence>
<feature type="signal peptide" evidence="1">
    <location>
        <begin position="1"/>
        <end position="18"/>
    </location>
</feature>
<dbReference type="Proteomes" id="UP000076587">
    <property type="component" value="Unassembled WGS sequence"/>
</dbReference>
<proteinExistence type="predicted"/>
<evidence type="ECO:0008006" key="4">
    <source>
        <dbReference type="Google" id="ProtNLM"/>
    </source>
</evidence>
<comment type="caution">
    <text evidence="2">The sequence shown here is derived from an EMBL/GenBank/DDBJ whole genome shotgun (WGS) entry which is preliminary data.</text>
</comment>
<name>A0A161Y2X4_9GAMM</name>
<dbReference type="AlphaFoldDB" id="A0A161Y2X4"/>
<evidence type="ECO:0000313" key="3">
    <source>
        <dbReference type="Proteomes" id="UP000076587"/>
    </source>
</evidence>
<protein>
    <recommendedName>
        <fullName evidence="4">PpiC domain-containing protein</fullName>
    </recommendedName>
</protein>
<accession>A0A161Y2X4</accession>
<dbReference type="PATRIC" id="fig|1365253.3.peg.1575"/>
<dbReference type="OrthoDB" id="6307250at2"/>
<reference evidence="2 3" key="1">
    <citation type="submission" date="2013-07" db="EMBL/GenBank/DDBJ databases">
        <title>Comparative Genomic and Metabolomic Analysis of Twelve Strains of Pseudoalteromonas luteoviolacea.</title>
        <authorList>
            <person name="Vynne N.G."/>
            <person name="Mansson M."/>
            <person name="Gram L."/>
        </authorList>
    </citation>
    <scope>NUCLEOTIDE SEQUENCE [LARGE SCALE GENOMIC DNA]</scope>
    <source>
        <strain evidence="2 3">NCIMB 1942</strain>
    </source>
</reference>
<sequence>MRSFLYLMAGFFSLPCFAALTHITKTELDLMHSLYQAQDRDISKQALYKRLLENQFLIAQADIRSLPLIARHSDVGFSNDYHVRRYLQAMLIHQNPKLVEQLNKAASLNWTSDRLISILARYPDSGKYSEKQLQSWYDVELVKSPRLTLGDVINDQSMQGRFALHSGDIAQLQTAVNEHVQFHNLKTRANKTLAKHSLTLERLKLLALGELLRPPMQTYLGIKDEMHGERSDYVEAIKASLSTEEVNQFYKHNKKDFKYLDNLFATAVIFSDQKHAHTVFEEVKRTSISSAMKRHRLTNQFAMPDKTQELVKITRQHTLTWLAQFAFSSQLGQVSRPIRMPNGLWAIVYTKQPTFKFHAPDSETVYYRASLSLTREKAISAYEKLFADWQKSNGIML</sequence>
<keyword evidence="1" id="KW-0732">Signal</keyword>
<evidence type="ECO:0000256" key="1">
    <source>
        <dbReference type="SAM" id="SignalP"/>
    </source>
</evidence>